<dbReference type="STRING" id="1577792.QX51_19115"/>
<evidence type="ECO:0000256" key="2">
    <source>
        <dbReference type="ARBA" id="ARBA00022840"/>
    </source>
</evidence>
<sequence>MNKLAQMTEGFVGEEIGHIVVSGLFEAFYEDRGLTSYDLEKSIQSTVPLSVTKSEQIRGIRAWASTRAVVATFRNNRKEYNNFTEESSDIIASRGGSKIDEMNINIEYYKNMKNSGVDYDSRVGYRFTVDLKIQKIKAESVEGTN</sequence>
<dbReference type="EMBL" id="JWHR01000165">
    <property type="protein sequence ID" value="KHS55496.1"/>
    <property type="molecule type" value="Genomic_DNA"/>
</dbReference>
<comment type="caution">
    <text evidence="3">The sequence shown here is derived from an EMBL/GenBank/DDBJ whole genome shotgun (WGS) entry which is preliminary data.</text>
</comment>
<keyword evidence="2" id="KW-0067">ATP-binding</keyword>
<dbReference type="GO" id="GO:0005524">
    <property type="term" value="F:ATP binding"/>
    <property type="evidence" value="ECO:0007669"/>
    <property type="project" value="UniProtKB-KW"/>
</dbReference>
<dbReference type="Proteomes" id="UP000031189">
    <property type="component" value="Unassembled WGS sequence"/>
</dbReference>
<dbReference type="PANTHER" id="PTHR42960">
    <property type="entry name" value="YCF46 PROTEIN"/>
    <property type="match status" value="1"/>
</dbReference>
<evidence type="ECO:0000313" key="3">
    <source>
        <dbReference type="EMBL" id="KHS55496.1"/>
    </source>
</evidence>
<protein>
    <submittedName>
        <fullName evidence="3">Uncharacterized protein</fullName>
    </submittedName>
</protein>
<dbReference type="RefSeq" id="WP_039681487.1">
    <property type="nucleotide sequence ID" value="NZ_JAWGXO010000006.1"/>
</dbReference>
<keyword evidence="4" id="KW-1185">Reference proteome</keyword>
<dbReference type="AlphaFoldDB" id="A0A0B3VFC4"/>
<name>A0A0B3VFC4_9FIRM</name>
<dbReference type="OrthoDB" id="9806903at2"/>
<accession>A0A0B3VFC4</accession>
<dbReference type="PANTHER" id="PTHR42960:SF1">
    <property type="entry name" value="YCF46 PROTEIN"/>
    <property type="match status" value="1"/>
</dbReference>
<evidence type="ECO:0000313" key="4">
    <source>
        <dbReference type="Proteomes" id="UP000031189"/>
    </source>
</evidence>
<organism evidence="3 4">
    <name type="scientific">Terrisporobacter othiniensis</name>
    <dbReference type="NCBI Taxonomy" id="1577792"/>
    <lineage>
        <taxon>Bacteria</taxon>
        <taxon>Bacillati</taxon>
        <taxon>Bacillota</taxon>
        <taxon>Clostridia</taxon>
        <taxon>Peptostreptococcales</taxon>
        <taxon>Peptostreptococcaceae</taxon>
        <taxon>Terrisporobacter</taxon>
    </lineage>
</organism>
<evidence type="ECO:0000256" key="1">
    <source>
        <dbReference type="ARBA" id="ARBA00022741"/>
    </source>
</evidence>
<dbReference type="InterPro" id="IPR052381">
    <property type="entry name" value="AAA_domain_protein"/>
</dbReference>
<gene>
    <name evidence="3" type="ORF">QX51_19115</name>
</gene>
<reference evidence="3 4" key="1">
    <citation type="submission" date="2014-12" db="EMBL/GenBank/DDBJ databases">
        <title>Draft genome sequence of Terrisporobacter sp. 08-306576, isolated from the blood culture of a bacteremia patient.</title>
        <authorList>
            <person name="Lund L.C."/>
            <person name="Sydenham T.V."/>
            <person name="Hogh S.V."/>
            <person name="Skov M.N."/>
            <person name="Kemp M."/>
            <person name="Justesen U.S."/>
        </authorList>
    </citation>
    <scope>NUCLEOTIDE SEQUENCE [LARGE SCALE GENOMIC DNA]</scope>
    <source>
        <strain evidence="3 4">08-306576</strain>
    </source>
</reference>
<keyword evidence="1" id="KW-0547">Nucleotide-binding</keyword>
<proteinExistence type="predicted"/>